<name>A0A937D0V3_9HYPH</name>
<organism evidence="1 2">
    <name type="scientific">Microvirga aerilata</name>
    <dbReference type="NCBI Taxonomy" id="670292"/>
    <lineage>
        <taxon>Bacteria</taxon>
        <taxon>Pseudomonadati</taxon>
        <taxon>Pseudomonadota</taxon>
        <taxon>Alphaproteobacteria</taxon>
        <taxon>Hyphomicrobiales</taxon>
        <taxon>Methylobacteriaceae</taxon>
        <taxon>Microvirga</taxon>
    </lineage>
</organism>
<evidence type="ECO:0000313" key="1">
    <source>
        <dbReference type="EMBL" id="MBL0406291.1"/>
    </source>
</evidence>
<keyword evidence="2" id="KW-1185">Reference proteome</keyword>
<protein>
    <submittedName>
        <fullName evidence="1">Uncharacterized protein</fullName>
    </submittedName>
</protein>
<accession>A0A937D0V3</accession>
<reference evidence="1" key="1">
    <citation type="submission" date="2021-01" db="EMBL/GenBank/DDBJ databases">
        <title>Microvirga sp.</title>
        <authorList>
            <person name="Kim M.K."/>
        </authorList>
    </citation>
    <scope>NUCLEOTIDE SEQUENCE</scope>
    <source>
        <strain evidence="1">5420S-16</strain>
    </source>
</reference>
<sequence>MTIRRRFLLASSLARLIQREKGGLHQIEGFFPEQKDRTSWVRLDEARALLILRTAGPYGDVEEHTEVPASHAQALLARLWPIFGWRGAGDEAGVAAR</sequence>
<comment type="caution">
    <text evidence="1">The sequence shown here is derived from an EMBL/GenBank/DDBJ whole genome shotgun (WGS) entry which is preliminary data.</text>
</comment>
<gene>
    <name evidence="1" type="ORF">JKG68_20230</name>
</gene>
<dbReference type="RefSeq" id="WP_202063126.1">
    <property type="nucleotide sequence ID" value="NZ_JAEQMY010000037.1"/>
</dbReference>
<evidence type="ECO:0000313" key="2">
    <source>
        <dbReference type="Proteomes" id="UP000605848"/>
    </source>
</evidence>
<dbReference type="Proteomes" id="UP000605848">
    <property type="component" value="Unassembled WGS sequence"/>
</dbReference>
<dbReference type="EMBL" id="JAEQMY010000037">
    <property type="protein sequence ID" value="MBL0406291.1"/>
    <property type="molecule type" value="Genomic_DNA"/>
</dbReference>
<dbReference type="AlphaFoldDB" id="A0A937D0V3"/>
<proteinExistence type="predicted"/>